<name>A0A423M7D8_PSEFL</name>
<accession>A0A423M7D8</accession>
<gene>
    <name evidence="2" type="ORF">BK670_22805</name>
</gene>
<comment type="caution">
    <text evidence="2">The sequence shown here is derived from an EMBL/GenBank/DDBJ whole genome shotgun (WGS) entry which is preliminary data.</text>
</comment>
<dbReference type="AlphaFoldDB" id="A0A423M7D8"/>
<organism evidence="2 3">
    <name type="scientific">Pseudomonas fluorescens</name>
    <dbReference type="NCBI Taxonomy" id="294"/>
    <lineage>
        <taxon>Bacteria</taxon>
        <taxon>Pseudomonadati</taxon>
        <taxon>Pseudomonadota</taxon>
        <taxon>Gammaproteobacteria</taxon>
        <taxon>Pseudomonadales</taxon>
        <taxon>Pseudomonadaceae</taxon>
        <taxon>Pseudomonas</taxon>
    </lineage>
</organism>
<feature type="domain" description="Lantibiotic dehydratase N-terminal" evidence="1">
    <location>
        <begin position="127"/>
        <end position="571"/>
    </location>
</feature>
<reference evidence="2 3" key="1">
    <citation type="submission" date="2016-10" db="EMBL/GenBank/DDBJ databases">
        <title>Comparative genome analysis of multiple Pseudomonas spp. focuses on biocontrol and plant growth promoting traits.</title>
        <authorList>
            <person name="Tao X.-Y."/>
            <person name="Taylor C.G."/>
        </authorList>
    </citation>
    <scope>NUCLEOTIDE SEQUENCE [LARGE SCALE GENOMIC DNA]</scope>
    <source>
        <strain evidence="2 3">28B5</strain>
    </source>
</reference>
<proteinExistence type="predicted"/>
<sequence>MESSQYFWLRSTGFPIHHLTDLGRFADLPSCRVFEQDFRSQQALKATLLEKANAHSPQACRKLIRKLNEHQVLQLSDLPEVLREPLAEPLQQWNGLLERTAAREEAAQEYDAYLESARQGLIDFLDDDAVAEALFISNPSAMTRIRELVRDRHGRNDTRKKQKLRLGWSYAQRFCAKNDTSSFFGPLAWGRFDANQTDNVRLTQGDTAWIKERHTFFENWVVQRLVEQINRQCPDTDRMPLQLNTGCYLQEQILFMPIGKSQRLTPQTARVLHYISDQQGHEPTLAGMLNACPEVAPSTLRDLLEHLVSKRIVRRGWQVSPRERHPIVRLQRCLVDAEVSADFGLAWQSRLEALEGLRRDYADGDLMRRTECLEGLNQLLGEAGVDLSRETGAMYVGRYPVYEDCSRNIDISLGQAMLSQVNEELAPLMRINQWLIKAIAHQLNEAFIEVWEQRQTASPDQPVDFLDLLNSLAPLLPALEARLILDLEQRLETAWTQVLQDFPNHPEVQLCAADIERLITLLNTDLNVAGFEVFGSDYHSPDILLSSVSVEAFNRGDYQIIVGEVHPAVHTLSQPVAAPFGPFNTQINQQVEALFQRPRLVLADSPDSYQRSHIDWPLQPSYLQLVLPSGGGCVAAHQQFAAGRAKVLRVNGRLQVVDALGQFSEDLLCVYSTPMHRLGFALAGSAVAKHEHRRIWLGRTLYKRASWLFASDLLPEPKGSVDELEHTLQWRAWAAVNGLPRYAFVKIDTEPKPLFLDFDNPLSFDGITNALKNAGHVKFSEMRPCPDELWLEEMRGRFCCEIRTTFSTCEAPT</sequence>
<dbReference type="EMBL" id="MOBX01000015">
    <property type="protein sequence ID" value="RON78073.1"/>
    <property type="molecule type" value="Genomic_DNA"/>
</dbReference>
<dbReference type="InterPro" id="IPR006827">
    <property type="entry name" value="Lant_deHydtase_N"/>
</dbReference>
<dbReference type="RefSeq" id="WP_123453445.1">
    <property type="nucleotide sequence ID" value="NZ_MOBX01000015.1"/>
</dbReference>
<dbReference type="OrthoDB" id="8428173at2"/>
<evidence type="ECO:0000313" key="3">
    <source>
        <dbReference type="Proteomes" id="UP000285378"/>
    </source>
</evidence>
<protein>
    <submittedName>
        <fullName evidence="2">Lantibiotic dehydratase</fullName>
    </submittedName>
</protein>
<evidence type="ECO:0000313" key="2">
    <source>
        <dbReference type="EMBL" id="RON78073.1"/>
    </source>
</evidence>
<evidence type="ECO:0000259" key="1">
    <source>
        <dbReference type="Pfam" id="PF04738"/>
    </source>
</evidence>
<dbReference type="Pfam" id="PF04738">
    <property type="entry name" value="Lant_dehydr_N"/>
    <property type="match status" value="1"/>
</dbReference>
<dbReference type="Proteomes" id="UP000285378">
    <property type="component" value="Unassembled WGS sequence"/>
</dbReference>